<dbReference type="GO" id="GO:0045944">
    <property type="term" value="P:positive regulation of transcription by RNA polymerase II"/>
    <property type="evidence" value="ECO:0007669"/>
    <property type="project" value="TreeGrafter"/>
</dbReference>
<dbReference type="PANTHER" id="PTHR12214:SF2">
    <property type="entry name" value="PAX3- AND PAX7-BINDING PROTEIN 1"/>
    <property type="match status" value="1"/>
</dbReference>
<organism evidence="6 7">
    <name type="scientific">Bambusicola thoracicus</name>
    <name type="common">Chinese bamboo-partridge</name>
    <name type="synonym">Perdix thoracica</name>
    <dbReference type="NCBI Taxonomy" id="9083"/>
    <lineage>
        <taxon>Eukaryota</taxon>
        <taxon>Metazoa</taxon>
        <taxon>Chordata</taxon>
        <taxon>Craniata</taxon>
        <taxon>Vertebrata</taxon>
        <taxon>Euteleostomi</taxon>
        <taxon>Archelosauria</taxon>
        <taxon>Archosauria</taxon>
        <taxon>Dinosauria</taxon>
        <taxon>Saurischia</taxon>
        <taxon>Theropoda</taxon>
        <taxon>Coelurosauria</taxon>
        <taxon>Aves</taxon>
        <taxon>Neognathae</taxon>
        <taxon>Galloanserae</taxon>
        <taxon>Galliformes</taxon>
        <taxon>Phasianidae</taxon>
        <taxon>Perdicinae</taxon>
        <taxon>Bambusicola</taxon>
    </lineage>
</organism>
<comment type="caution">
    <text evidence="6">The sequence shown here is derived from an EMBL/GenBank/DDBJ whole genome shotgun (WGS) entry which is preliminary data.</text>
</comment>
<dbReference type="InterPro" id="IPR022783">
    <property type="entry name" value="GCFC_dom"/>
</dbReference>
<name>A0A2P4TI26_BAMTH</name>
<dbReference type="PANTHER" id="PTHR12214">
    <property type="entry name" value="GC-RICH SEQUENCE DNA-BINDING FACTOR"/>
    <property type="match status" value="1"/>
</dbReference>
<feature type="compositionally biased region" description="Basic and acidic residues" evidence="4">
    <location>
        <begin position="635"/>
        <end position="647"/>
    </location>
</feature>
<feature type="compositionally biased region" description="Basic residues" evidence="4">
    <location>
        <begin position="1"/>
        <end position="11"/>
    </location>
</feature>
<feature type="region of interest" description="Disordered" evidence="4">
    <location>
        <begin position="1"/>
        <end position="47"/>
    </location>
</feature>
<proteinExistence type="inferred from homology"/>
<dbReference type="InterPro" id="IPR012890">
    <property type="entry name" value="GCFC2-like"/>
</dbReference>
<dbReference type="OrthoDB" id="429427at2759"/>
<gene>
    <name evidence="6" type="ORF">CIB84_000255</name>
</gene>
<dbReference type="Pfam" id="PF07842">
    <property type="entry name" value="GCFC"/>
    <property type="match status" value="1"/>
</dbReference>
<sequence>MFRKARRVNVRKRNDSEEEDEERDEEPPQESAPASGAGGEGPGEASAVALAAAGTGLLPLPPGCVPLALPGSPAAFACAAGYGAALGLGLGLMGGDRAGLGALSTPSLLPPPPPPPPPQGNGLPAAGRPKEKKRPRENKEVPRASLLSFQDEEEETEEVFKVKKSSYSKKIVKQLKKEYKEDLEKSKVRTEVNSPPDVEPPLEKTGQIKDIGQEDGTANSEHGEEEMEVESEKEEEKPKPGGAFSSALSSLNVLRPGEIPDAAFIHAARKKRQMARELGDFTPVDSEPGKSRLVREDENDASDDEDDDEKRRIVFTVKEKSQRQKIAEEIGKIFSERQLVNICTGFGAHGPYYDYINLFLLPVCFIPLQVLRGVMMRHWWQGNKMRNSVDGSKNRYGKESTYLRHSNTVQLHVLLLQVQPSQPAEVNNLYYQNTYQTLSYGSSYGIPYTYAAYGSSEAKSQKTDNTVPFKTPSNEMTPITIDLVKKQLKDRLDSMKELHKANRQQFEKHQQSREDSTKAIERLEGSSGGIGEQYKFLQEMRGYVQDLLECFSEKVPLINELESAMHQLYKQRASRLVQRRQDDIKDESSEFSSHSNKALMAPNLDSFGRDRVLYQEQVKRRTAEREARRTRRRQAREQTGKMADHLEGLSSDDEETSTDITNFNMERDRILKESNKVFEDVLESFYSIDCIKSQFEAWRSKYFASYKDAYIGLCLPKLFNPLIRLQLLVWTPLEGKCRDFETMLWFESLLFYGCEEQEQEKDDADISLLPTIVERVVLPKLTVISENIWDPFSTTQTSRMVALVQKLVNGYPSVVNAENKNTQVSLFLLGNFLQWYGILSNKTLQELSIDGLLNRYILMAFQNSEYGDDSIKKAQSVIACFPKQWFANLKGDKTISQLENFCRYLVHLADTIYRNSIGCSDVEKRNAR</sequence>
<feature type="compositionally biased region" description="Basic and acidic residues" evidence="4">
    <location>
        <begin position="618"/>
        <end position="627"/>
    </location>
</feature>
<feature type="compositionally biased region" description="Acidic residues" evidence="4">
    <location>
        <begin position="16"/>
        <end position="28"/>
    </location>
</feature>
<feature type="region of interest" description="Disordered" evidence="4">
    <location>
        <begin position="618"/>
        <end position="657"/>
    </location>
</feature>
<dbReference type="GO" id="GO:0003677">
    <property type="term" value="F:DNA binding"/>
    <property type="evidence" value="ECO:0007669"/>
    <property type="project" value="InterPro"/>
</dbReference>
<comment type="subcellular location">
    <subcellularLocation>
        <location evidence="1">Nucleus</location>
    </subcellularLocation>
</comment>
<feature type="compositionally biased region" description="Acidic residues" evidence="4">
    <location>
        <begin position="223"/>
        <end position="233"/>
    </location>
</feature>
<feature type="region of interest" description="Disordered" evidence="4">
    <location>
        <begin position="179"/>
        <end position="247"/>
    </location>
</feature>
<keyword evidence="3" id="KW-0539">Nucleus</keyword>
<feature type="compositionally biased region" description="Pro residues" evidence="4">
    <location>
        <begin position="108"/>
        <end position="119"/>
    </location>
</feature>
<feature type="compositionally biased region" description="Basic and acidic residues" evidence="4">
    <location>
        <begin position="287"/>
        <end position="296"/>
    </location>
</feature>
<protein>
    <recommendedName>
        <fullName evidence="5">GCF C-terminal domain-containing protein</fullName>
    </recommendedName>
</protein>
<feature type="compositionally biased region" description="Acidic residues" evidence="4">
    <location>
        <begin position="297"/>
        <end position="308"/>
    </location>
</feature>
<accession>A0A2P4TI26</accession>
<feature type="domain" description="GCF C-terminal" evidence="5">
    <location>
        <begin position="689"/>
        <end position="821"/>
    </location>
</feature>
<feature type="region of interest" description="Disordered" evidence="4">
    <location>
        <begin position="95"/>
        <end position="164"/>
    </location>
</feature>
<keyword evidence="7" id="KW-1185">Reference proteome</keyword>
<evidence type="ECO:0000313" key="6">
    <source>
        <dbReference type="EMBL" id="POI35994.1"/>
    </source>
</evidence>
<comment type="similarity">
    <text evidence="2">Belongs to the GCF family.</text>
</comment>
<dbReference type="Proteomes" id="UP000237246">
    <property type="component" value="Unassembled WGS sequence"/>
</dbReference>
<dbReference type="AlphaFoldDB" id="A0A2P4TI26"/>
<reference evidence="6 7" key="1">
    <citation type="submission" date="2018-01" db="EMBL/GenBank/DDBJ databases">
        <title>Comparison of the Chinese Bamboo Partridge and Red Junglefowl genome sequences highlights the importance of demography in genome evolution.</title>
        <authorList>
            <person name="Tiley G.P."/>
            <person name="Kimball R.T."/>
            <person name="Braun E.L."/>
            <person name="Burleigh J.G."/>
        </authorList>
    </citation>
    <scope>NUCLEOTIDE SEQUENCE [LARGE SCALE GENOMIC DNA]</scope>
    <source>
        <strain evidence="6">RTK389</strain>
        <tissue evidence="6">Blood</tissue>
    </source>
</reference>
<evidence type="ECO:0000256" key="2">
    <source>
        <dbReference type="ARBA" id="ARBA00010801"/>
    </source>
</evidence>
<evidence type="ECO:0000259" key="5">
    <source>
        <dbReference type="Pfam" id="PF07842"/>
    </source>
</evidence>
<dbReference type="EMBL" id="PPHD01000098">
    <property type="protein sequence ID" value="POI35994.1"/>
    <property type="molecule type" value="Genomic_DNA"/>
</dbReference>
<evidence type="ECO:0000313" key="7">
    <source>
        <dbReference type="Proteomes" id="UP000237246"/>
    </source>
</evidence>
<dbReference type="GO" id="GO:0000398">
    <property type="term" value="P:mRNA splicing, via spliceosome"/>
    <property type="evidence" value="ECO:0007669"/>
    <property type="project" value="InterPro"/>
</dbReference>
<feature type="compositionally biased region" description="Basic and acidic residues" evidence="4">
    <location>
        <begin position="179"/>
        <end position="190"/>
    </location>
</feature>
<evidence type="ECO:0000256" key="3">
    <source>
        <dbReference type="ARBA" id="ARBA00023242"/>
    </source>
</evidence>
<evidence type="ECO:0000256" key="1">
    <source>
        <dbReference type="ARBA" id="ARBA00004123"/>
    </source>
</evidence>
<feature type="region of interest" description="Disordered" evidence="4">
    <location>
        <begin position="276"/>
        <end position="310"/>
    </location>
</feature>
<evidence type="ECO:0000256" key="4">
    <source>
        <dbReference type="SAM" id="MobiDB-lite"/>
    </source>
</evidence>
<dbReference type="GO" id="GO:0005634">
    <property type="term" value="C:nucleus"/>
    <property type="evidence" value="ECO:0007669"/>
    <property type="project" value="UniProtKB-SubCell"/>
</dbReference>